<proteinExistence type="predicted"/>
<dbReference type="GO" id="GO:0004386">
    <property type="term" value="F:helicase activity"/>
    <property type="evidence" value="ECO:0007669"/>
    <property type="project" value="UniProtKB-KW"/>
</dbReference>
<keyword evidence="1" id="KW-0547">Nucleotide-binding</keyword>
<gene>
    <name evidence="1" type="ORF">OBE_05666</name>
</gene>
<comment type="caution">
    <text evidence="1">The sequence shown here is derived from an EMBL/GenBank/DDBJ whole genome shotgun (WGS) entry which is preliminary data.</text>
</comment>
<reference evidence="1" key="1">
    <citation type="journal article" date="2013" name="Environ. Microbiol.">
        <title>Microbiota from the distal guts of lean and obese adolescents exhibit partial functional redundancy besides clear differences in community structure.</title>
        <authorList>
            <person name="Ferrer M."/>
            <person name="Ruiz A."/>
            <person name="Lanza F."/>
            <person name="Haange S.B."/>
            <person name="Oberbach A."/>
            <person name="Till H."/>
            <person name="Bargiela R."/>
            <person name="Campoy C."/>
            <person name="Segura M.T."/>
            <person name="Richter M."/>
            <person name="von Bergen M."/>
            <person name="Seifert J."/>
            <person name="Suarez A."/>
        </authorList>
    </citation>
    <scope>NUCLEOTIDE SEQUENCE</scope>
</reference>
<evidence type="ECO:0000313" key="1">
    <source>
        <dbReference type="EMBL" id="EKC66997.1"/>
    </source>
</evidence>
<name>K1T272_9ZZZZ</name>
<dbReference type="AlphaFoldDB" id="K1T272"/>
<sequence>MKVFLEKMRPDTFLVLAGDTYQIESIDFGNWFTYAKDIIKTKGSNVELVSTWRTKDPGLIELWNETRNKGALITEKLVIDGPFSENIGEGVLNSEIMDEVILCLNYDGLPLIKSKMAPGTNF</sequence>
<keyword evidence="1" id="KW-0067">ATP-binding</keyword>
<keyword evidence="1" id="KW-0378">Hydrolase</keyword>
<keyword evidence="1" id="KW-0347">Helicase</keyword>
<dbReference type="EMBL" id="AJWZ01003884">
    <property type="protein sequence ID" value="EKC66997.1"/>
    <property type="molecule type" value="Genomic_DNA"/>
</dbReference>
<accession>K1T272</accession>
<protein>
    <submittedName>
        <fullName evidence="1">Helicase</fullName>
    </submittedName>
</protein>
<organism evidence="1">
    <name type="scientific">human gut metagenome</name>
    <dbReference type="NCBI Taxonomy" id="408170"/>
    <lineage>
        <taxon>unclassified sequences</taxon>
        <taxon>metagenomes</taxon>
        <taxon>organismal metagenomes</taxon>
    </lineage>
</organism>